<comment type="similarity">
    <text evidence="13">Belongs to the ARTD/PARP family.</text>
</comment>
<dbReference type="Proteomes" id="UP000326924">
    <property type="component" value="Unassembled WGS sequence"/>
</dbReference>
<evidence type="ECO:0000256" key="12">
    <source>
        <dbReference type="ARBA" id="ARBA00023242"/>
    </source>
</evidence>
<keyword evidence="3 15" id="KW-0808">Transferase</keyword>
<comment type="subcellular location">
    <subcellularLocation>
        <location evidence="1">Nucleus</location>
    </subcellularLocation>
</comment>
<dbReference type="InterPro" id="IPR036616">
    <property type="entry name" value="Poly(ADP-ribose)pol_reg_dom_sf"/>
</dbReference>
<dbReference type="GO" id="GO:0016779">
    <property type="term" value="F:nucleotidyltransferase activity"/>
    <property type="evidence" value="ECO:0007669"/>
    <property type="project" value="UniProtKB-KW"/>
</dbReference>
<dbReference type="InterPro" id="IPR008893">
    <property type="entry name" value="WGR_domain"/>
</dbReference>
<keyword evidence="4" id="KW-0548">Nucleotidyltransferase</keyword>
<dbReference type="SUPFAM" id="SSF56399">
    <property type="entry name" value="ADP-ribosylation"/>
    <property type="match status" value="1"/>
</dbReference>
<sequence length="788" mass="86831">MSKLLASIVVVVSGSHKGHTQPQIERLVKKHGGAFGKAVDEETTHLISNAVDVAKGPAKVKQAQEKNIHIVTYAWLEKSIDNGVLEPEKEYAIDPEEAAAAASQTMANSGVKRPAEDEADDKIDAAEEPEPASKKAKATDGTARPKRSAAKQAKEDRKEEEEEDKAPPAARPKRGAKKAVAPVKDKEAEEEKPIAKTAKGRGRAKAAKNEEKDEAKEEDEEKEAEEEKPKAKATRGKGKAKAKAEEEPEEEKEEEVKMKTVVKKGKAPVDECSGLQNSHHVYVDEQGVAWDATLNQTNIGANNNKFYYIQLLERDDRSPNGYATFCHWGRVGERGQSQTKVIGVPLATAKAQFDKLMKSKSGKSWAQRSEAYGIPGKYSYLERNYEDDEDEDDTIKPKDEGPAPEPAKSQLSEPLQKLMQLIFNTNFMQQSMASLSYDSKKLPLGKLSKTTIMQGYEVLKKIGEVIANPTTAAIKYDEYGNNVQQILASLSSQYYTVIPHDFGRRTPPSINDGPSLKKETQLVEALVDMKISSEIIKDSATNAATVNPIDNQYHSLGLNSAEAINKSSAEFTALEAYVKKTHGKTHGLRLQVEEIFKVRRSVEEDRWQTAGWHQLKNDNRKLLWHGSRTTNFGGILSQGLRIAPPEAPVNGYMFDKGIYLADIVSKSANYCCASQSANTGLLLLCEAQLGDPMLELTNAAYDAATRCKNAGSLATKGIGRTQPSQWEDAGKALGNPELEGVLMPKVSGKETDITKDVNPPGAYLQYNEYIVYDISQVKIRYLFRCKFN</sequence>
<dbReference type="SUPFAM" id="SSF47587">
    <property type="entry name" value="Domain of poly(ADP-ribose) polymerase"/>
    <property type="match status" value="1"/>
</dbReference>
<dbReference type="AlphaFoldDB" id="A0A5J5F705"/>
<evidence type="ECO:0000256" key="16">
    <source>
        <dbReference type="SAM" id="MobiDB-lite"/>
    </source>
</evidence>
<evidence type="ECO:0000256" key="9">
    <source>
        <dbReference type="ARBA" id="ARBA00022833"/>
    </source>
</evidence>
<comment type="caution">
    <text evidence="21">The sequence shown here is derived from an EMBL/GenBank/DDBJ whole genome shotgun (WGS) entry which is preliminary data.</text>
</comment>
<feature type="domain" description="WGR" evidence="20">
    <location>
        <begin position="278"/>
        <end position="378"/>
    </location>
</feature>
<feature type="compositionally biased region" description="Basic residues" evidence="16">
    <location>
        <begin position="231"/>
        <end position="241"/>
    </location>
</feature>
<evidence type="ECO:0000256" key="14">
    <source>
        <dbReference type="ARBA" id="ARBA00033987"/>
    </source>
</evidence>
<evidence type="ECO:0000256" key="1">
    <source>
        <dbReference type="ARBA" id="ARBA00004123"/>
    </source>
</evidence>
<dbReference type="FunFam" id="2.20.140.10:FF:000001">
    <property type="entry name" value="Poly [ADP-ribose] polymerase"/>
    <property type="match status" value="1"/>
</dbReference>
<evidence type="ECO:0000313" key="22">
    <source>
        <dbReference type="Proteomes" id="UP000326924"/>
    </source>
</evidence>
<dbReference type="InterPro" id="IPR036930">
    <property type="entry name" value="WGR_dom_sf"/>
</dbReference>
<evidence type="ECO:0000256" key="15">
    <source>
        <dbReference type="RuleBase" id="RU362114"/>
    </source>
</evidence>
<dbReference type="GO" id="GO:0005730">
    <property type="term" value="C:nucleolus"/>
    <property type="evidence" value="ECO:0007669"/>
    <property type="project" value="TreeGrafter"/>
</dbReference>
<dbReference type="GO" id="GO:0003677">
    <property type="term" value="F:DNA binding"/>
    <property type="evidence" value="ECO:0007669"/>
    <property type="project" value="UniProtKB-KW"/>
</dbReference>
<dbReference type="Pfam" id="PF00533">
    <property type="entry name" value="BRCT"/>
    <property type="match status" value="1"/>
</dbReference>
<feature type="region of interest" description="Disordered" evidence="16">
    <location>
        <begin position="386"/>
        <end position="411"/>
    </location>
</feature>
<dbReference type="EMBL" id="VXIS01000024">
    <property type="protein sequence ID" value="KAA8912459.1"/>
    <property type="molecule type" value="Genomic_DNA"/>
</dbReference>
<dbReference type="FunFam" id="3.90.228.10:FF:000002">
    <property type="entry name" value="Poly [ADP-ribose] polymerase"/>
    <property type="match status" value="1"/>
</dbReference>
<dbReference type="FunFam" id="1.20.142.10:FF:000002">
    <property type="entry name" value="Poly [ADP-ribose] polymerase"/>
    <property type="match status" value="1"/>
</dbReference>
<evidence type="ECO:0000259" key="19">
    <source>
        <dbReference type="PROSITE" id="PS51060"/>
    </source>
</evidence>
<dbReference type="SUPFAM" id="SSF142921">
    <property type="entry name" value="WGR domain-like"/>
    <property type="match status" value="1"/>
</dbReference>
<keyword evidence="6" id="KW-0677">Repeat</keyword>
<name>A0A5J5F705_9PEZI</name>
<dbReference type="Gene3D" id="3.90.228.10">
    <property type="match status" value="1"/>
</dbReference>
<evidence type="ECO:0000259" key="17">
    <source>
        <dbReference type="PROSITE" id="PS50172"/>
    </source>
</evidence>
<dbReference type="GO" id="GO:0070212">
    <property type="term" value="P:protein poly-ADP-ribosylation"/>
    <property type="evidence" value="ECO:0007669"/>
    <property type="project" value="TreeGrafter"/>
</dbReference>
<evidence type="ECO:0000256" key="8">
    <source>
        <dbReference type="ARBA" id="ARBA00022771"/>
    </source>
</evidence>
<evidence type="ECO:0000256" key="2">
    <source>
        <dbReference type="ARBA" id="ARBA00022676"/>
    </source>
</evidence>
<keyword evidence="2 15" id="KW-0328">Glycosyltransferase</keyword>
<keyword evidence="7" id="KW-0013">ADP-ribosylation</keyword>
<feature type="compositionally biased region" description="Acidic residues" evidence="16">
    <location>
        <begin position="117"/>
        <end position="130"/>
    </location>
</feature>
<dbReference type="Pfam" id="PF00644">
    <property type="entry name" value="PARP"/>
    <property type="match status" value="1"/>
</dbReference>
<evidence type="ECO:0000256" key="10">
    <source>
        <dbReference type="ARBA" id="ARBA00023027"/>
    </source>
</evidence>
<evidence type="ECO:0000256" key="6">
    <source>
        <dbReference type="ARBA" id="ARBA00022737"/>
    </source>
</evidence>
<keyword evidence="8" id="KW-0863">Zinc-finger</keyword>
<organism evidence="21 22">
    <name type="scientific">Sphaerosporella brunnea</name>
    <dbReference type="NCBI Taxonomy" id="1250544"/>
    <lineage>
        <taxon>Eukaryota</taxon>
        <taxon>Fungi</taxon>
        <taxon>Dikarya</taxon>
        <taxon>Ascomycota</taxon>
        <taxon>Pezizomycotina</taxon>
        <taxon>Pezizomycetes</taxon>
        <taxon>Pezizales</taxon>
        <taxon>Pyronemataceae</taxon>
        <taxon>Sphaerosporella</taxon>
    </lineage>
</organism>
<keyword evidence="12" id="KW-0539">Nucleus</keyword>
<dbReference type="Gene3D" id="2.20.140.10">
    <property type="entry name" value="WGR domain"/>
    <property type="match status" value="1"/>
</dbReference>
<dbReference type="InterPro" id="IPR050800">
    <property type="entry name" value="ARTD/PARP"/>
</dbReference>
<evidence type="ECO:0000259" key="18">
    <source>
        <dbReference type="PROSITE" id="PS51059"/>
    </source>
</evidence>
<dbReference type="InterPro" id="IPR036420">
    <property type="entry name" value="BRCT_dom_sf"/>
</dbReference>
<proteinExistence type="inferred from homology"/>
<dbReference type="Gene3D" id="3.40.50.10190">
    <property type="entry name" value="BRCT domain"/>
    <property type="match status" value="1"/>
</dbReference>
<dbReference type="OrthoDB" id="2017365at2759"/>
<dbReference type="EC" id="2.4.2.-" evidence="15"/>
<dbReference type="SMART" id="SM00773">
    <property type="entry name" value="WGR"/>
    <property type="match status" value="1"/>
</dbReference>
<dbReference type="GO" id="GO:0006302">
    <property type="term" value="P:double-strand break repair"/>
    <property type="evidence" value="ECO:0007669"/>
    <property type="project" value="TreeGrafter"/>
</dbReference>
<dbReference type="PROSITE" id="PS50172">
    <property type="entry name" value="BRCT"/>
    <property type="match status" value="1"/>
</dbReference>
<dbReference type="Pfam" id="PF02877">
    <property type="entry name" value="PARP_reg"/>
    <property type="match status" value="1"/>
</dbReference>
<dbReference type="GO" id="GO:0008270">
    <property type="term" value="F:zinc ion binding"/>
    <property type="evidence" value="ECO:0007669"/>
    <property type="project" value="UniProtKB-KW"/>
</dbReference>
<dbReference type="InterPro" id="IPR001357">
    <property type="entry name" value="BRCT_dom"/>
</dbReference>
<feature type="compositionally biased region" description="Basic and acidic residues" evidence="16">
    <location>
        <begin position="183"/>
        <end position="194"/>
    </location>
</feature>
<evidence type="ECO:0000259" key="20">
    <source>
        <dbReference type="PROSITE" id="PS51977"/>
    </source>
</evidence>
<feature type="region of interest" description="Disordered" evidence="16">
    <location>
        <begin position="98"/>
        <end position="259"/>
    </location>
</feature>
<dbReference type="PROSITE" id="PS51977">
    <property type="entry name" value="WGR"/>
    <property type="match status" value="1"/>
</dbReference>
<dbReference type="Gene3D" id="1.20.142.10">
    <property type="entry name" value="Poly(ADP-ribose) polymerase, regulatory domain"/>
    <property type="match status" value="1"/>
</dbReference>
<dbReference type="PANTHER" id="PTHR10459">
    <property type="entry name" value="DNA LIGASE"/>
    <property type="match status" value="1"/>
</dbReference>
<dbReference type="PROSITE" id="PS51060">
    <property type="entry name" value="PARP_ALPHA_HD"/>
    <property type="match status" value="1"/>
</dbReference>
<evidence type="ECO:0000313" key="21">
    <source>
        <dbReference type="EMBL" id="KAA8912459.1"/>
    </source>
</evidence>
<dbReference type="GO" id="GO:1990404">
    <property type="term" value="F:NAD+-protein mono-ADP-ribosyltransferase activity"/>
    <property type="evidence" value="ECO:0007669"/>
    <property type="project" value="TreeGrafter"/>
</dbReference>
<dbReference type="CDD" id="cd07997">
    <property type="entry name" value="WGR_PARP"/>
    <property type="match status" value="1"/>
</dbReference>
<dbReference type="PROSITE" id="PS51059">
    <property type="entry name" value="PARP_CATALYTIC"/>
    <property type="match status" value="1"/>
</dbReference>
<evidence type="ECO:0000256" key="7">
    <source>
        <dbReference type="ARBA" id="ARBA00022765"/>
    </source>
</evidence>
<feature type="domain" description="PARP catalytic" evidence="18">
    <location>
        <begin position="547"/>
        <end position="788"/>
    </location>
</feature>
<dbReference type="PANTHER" id="PTHR10459:SF60">
    <property type="entry name" value="POLY [ADP-RIBOSE] POLYMERASE 2"/>
    <property type="match status" value="1"/>
</dbReference>
<evidence type="ECO:0000256" key="13">
    <source>
        <dbReference type="ARBA" id="ARBA00024347"/>
    </source>
</evidence>
<dbReference type="InterPro" id="IPR012317">
    <property type="entry name" value="Poly(ADP-ribose)pol_cat_dom"/>
</dbReference>
<gene>
    <name evidence="21" type="ORF">FN846DRAFT_933176</name>
</gene>
<feature type="domain" description="PARP alpha-helical" evidence="19">
    <location>
        <begin position="408"/>
        <end position="537"/>
    </location>
</feature>
<keyword evidence="5" id="KW-0479">Metal-binding</keyword>
<protein>
    <recommendedName>
        <fullName evidence="15">Poly [ADP-ribose] polymerase</fullName>
        <shortName evidence="15">PARP</shortName>
        <ecNumber evidence="15">2.4.2.-</ecNumber>
    </recommendedName>
</protein>
<dbReference type="SMART" id="SM00292">
    <property type="entry name" value="BRCT"/>
    <property type="match status" value="1"/>
</dbReference>
<evidence type="ECO:0000256" key="11">
    <source>
        <dbReference type="ARBA" id="ARBA00023125"/>
    </source>
</evidence>
<keyword evidence="9" id="KW-0862">Zinc</keyword>
<keyword evidence="10 15" id="KW-0520">NAD</keyword>
<dbReference type="Pfam" id="PF05406">
    <property type="entry name" value="WGR"/>
    <property type="match status" value="1"/>
</dbReference>
<dbReference type="SUPFAM" id="SSF52113">
    <property type="entry name" value="BRCT domain"/>
    <property type="match status" value="1"/>
</dbReference>
<dbReference type="InterPro" id="IPR004102">
    <property type="entry name" value="Poly(ADP-ribose)pol_reg_dom"/>
</dbReference>
<feature type="domain" description="BRCT" evidence="17">
    <location>
        <begin position="1"/>
        <end position="93"/>
    </location>
</feature>
<evidence type="ECO:0000256" key="5">
    <source>
        <dbReference type="ARBA" id="ARBA00022723"/>
    </source>
</evidence>
<keyword evidence="22" id="KW-1185">Reference proteome</keyword>
<dbReference type="InParanoid" id="A0A5J5F705"/>
<dbReference type="GO" id="GO:0003950">
    <property type="term" value="F:NAD+ poly-ADP-ribosyltransferase activity"/>
    <property type="evidence" value="ECO:0007669"/>
    <property type="project" value="UniProtKB-UniRule"/>
</dbReference>
<accession>A0A5J5F705</accession>
<comment type="catalytic activity">
    <reaction evidence="14">
        <text>NAD(+) + (ADP-D-ribosyl)n-acceptor = nicotinamide + (ADP-D-ribosyl)n+1-acceptor + H(+).</text>
        <dbReference type="EC" id="2.4.2.30"/>
    </reaction>
</comment>
<keyword evidence="11" id="KW-0238">DNA-binding</keyword>
<evidence type="ECO:0000256" key="3">
    <source>
        <dbReference type="ARBA" id="ARBA00022679"/>
    </source>
</evidence>
<evidence type="ECO:0000256" key="4">
    <source>
        <dbReference type="ARBA" id="ARBA00022695"/>
    </source>
</evidence>
<reference evidence="21 22" key="1">
    <citation type="submission" date="2019-09" db="EMBL/GenBank/DDBJ databases">
        <title>Draft genome of the ectomycorrhizal ascomycete Sphaerosporella brunnea.</title>
        <authorList>
            <consortium name="DOE Joint Genome Institute"/>
            <person name="Benucci G.M."/>
            <person name="Marozzi G."/>
            <person name="Antonielli L."/>
            <person name="Sanchez S."/>
            <person name="Marco P."/>
            <person name="Wang X."/>
            <person name="Falini L.B."/>
            <person name="Barry K."/>
            <person name="Haridas S."/>
            <person name="Lipzen A."/>
            <person name="Labutti K."/>
            <person name="Grigoriev I.V."/>
            <person name="Murat C."/>
            <person name="Martin F."/>
            <person name="Albertini E."/>
            <person name="Donnini D."/>
            <person name="Bonito G."/>
        </authorList>
    </citation>
    <scope>NUCLEOTIDE SEQUENCE [LARGE SCALE GENOMIC DNA]</scope>
    <source>
        <strain evidence="21 22">Sb_GMNB300</strain>
    </source>
</reference>
<dbReference type="CDD" id="cd01437">
    <property type="entry name" value="parp_like"/>
    <property type="match status" value="1"/>
</dbReference>